<dbReference type="SUPFAM" id="SSF56752">
    <property type="entry name" value="D-aminoacid aminotransferase-like PLP-dependent enzymes"/>
    <property type="match status" value="1"/>
</dbReference>
<accession>A0AAW1RRA6</accession>
<comment type="cofactor">
    <cofactor evidence="1">
        <name>pyridoxal 5'-phosphate</name>
        <dbReference type="ChEBI" id="CHEBI:597326"/>
    </cofactor>
</comment>
<dbReference type="InterPro" id="IPR005786">
    <property type="entry name" value="B_amino_transII"/>
</dbReference>
<dbReference type="PANTHER" id="PTHR11825:SF44">
    <property type="entry name" value="BRANCHED-CHAIN-AMINO-ACID AMINOTRANSFERASE"/>
    <property type="match status" value="1"/>
</dbReference>
<evidence type="ECO:0000256" key="5">
    <source>
        <dbReference type="ARBA" id="ARBA00022679"/>
    </source>
</evidence>
<comment type="similarity">
    <text evidence="2">Belongs to the class-IV pyridoxal-phosphate-dependent aminotransferase family.</text>
</comment>
<dbReference type="EMBL" id="JALJOU010000026">
    <property type="protein sequence ID" value="KAK9836165.1"/>
    <property type="molecule type" value="Genomic_DNA"/>
</dbReference>
<comment type="caution">
    <text evidence="9">The sequence shown here is derived from an EMBL/GenBank/DDBJ whole genome shotgun (WGS) entry which is preliminary data.</text>
</comment>
<keyword evidence="7" id="KW-0100">Branched-chain amino acid biosynthesis</keyword>
<proteinExistence type="inferred from homology"/>
<evidence type="ECO:0000313" key="10">
    <source>
        <dbReference type="Proteomes" id="UP001445335"/>
    </source>
</evidence>
<protein>
    <recommendedName>
        <fullName evidence="11">Branched-chain-amino-acid transaminase</fullName>
    </recommendedName>
</protein>
<evidence type="ECO:0000256" key="1">
    <source>
        <dbReference type="ARBA" id="ARBA00001933"/>
    </source>
</evidence>
<dbReference type="Gene3D" id="3.20.10.10">
    <property type="entry name" value="D-amino Acid Aminotransferase, subunit A, domain 2"/>
    <property type="match status" value="1"/>
</dbReference>
<reference evidence="9 10" key="1">
    <citation type="journal article" date="2024" name="Nat. Commun.">
        <title>Phylogenomics reveals the evolutionary origins of lichenization in chlorophyte algae.</title>
        <authorList>
            <person name="Puginier C."/>
            <person name="Libourel C."/>
            <person name="Otte J."/>
            <person name="Skaloud P."/>
            <person name="Haon M."/>
            <person name="Grisel S."/>
            <person name="Petersen M."/>
            <person name="Berrin J.G."/>
            <person name="Delaux P.M."/>
            <person name="Dal Grande F."/>
            <person name="Keller J."/>
        </authorList>
    </citation>
    <scope>NUCLEOTIDE SEQUENCE [LARGE SCALE GENOMIC DNA]</scope>
    <source>
        <strain evidence="9 10">SAG 245.80</strain>
    </source>
</reference>
<dbReference type="Proteomes" id="UP001445335">
    <property type="component" value="Unassembled WGS sequence"/>
</dbReference>
<dbReference type="PIRSF" id="PIRSF006468">
    <property type="entry name" value="BCAT1"/>
    <property type="match status" value="1"/>
</dbReference>
<keyword evidence="6" id="KW-0663">Pyridoxal phosphate</keyword>
<dbReference type="CDD" id="cd01557">
    <property type="entry name" value="BCAT_beta_family"/>
    <property type="match status" value="1"/>
</dbReference>
<keyword evidence="4" id="KW-0028">Amino-acid biosynthesis</keyword>
<evidence type="ECO:0000256" key="4">
    <source>
        <dbReference type="ARBA" id="ARBA00022605"/>
    </source>
</evidence>
<gene>
    <name evidence="9" type="ORF">WJX81_006118</name>
</gene>
<feature type="modified residue" description="N6-(pyridoxal phosphate)lysine" evidence="8">
    <location>
        <position position="233"/>
    </location>
</feature>
<dbReference type="GO" id="GO:0008652">
    <property type="term" value="P:amino acid biosynthetic process"/>
    <property type="evidence" value="ECO:0007669"/>
    <property type="project" value="UniProtKB-KW"/>
</dbReference>
<evidence type="ECO:0000313" key="9">
    <source>
        <dbReference type="EMBL" id="KAK9836165.1"/>
    </source>
</evidence>
<sequence length="406" mass="45001">MTQCQQQTTTAAAAGDSFKFSDLRITNTQDPQPQRAWQELRFGHHFTDHMFIAEHCVEEGWGQPEIRPMGFISLHPAAQVLHYGMCCFEGMKAYAGADGRGRLFRPARNMERLRRSMQRLLLADFEPDELLQCLKALLRIDRPWQPEAPGYSMYALLRVDRPWLPEAPSYSMYVRPMAFSSTGSLGITAPSRTTLMILLSPAGPYFGTGLRPVQLFVDEVNVRAWPGGAGDQKIGSNYAPTITPLVDAFQRHGAAQVVCTLPQGPDPDAALFSESGGMNIMFFMDKASGGGQELVTAPLDGTILPGITRASILELARGWGDFDVSERPISIREVQQAVREGRLREVFGCGTACMVQPVDRLLRESGEAFDTPFDAEDPNTLTARLTRTLGDIQYGRVAHEWSVPFE</sequence>
<dbReference type="Gene3D" id="3.30.470.10">
    <property type="match status" value="2"/>
</dbReference>
<dbReference type="AlphaFoldDB" id="A0AAW1RRA6"/>
<dbReference type="PANTHER" id="PTHR11825">
    <property type="entry name" value="SUBGROUP IIII AMINOTRANSFERASE"/>
    <property type="match status" value="1"/>
</dbReference>
<evidence type="ECO:0008006" key="11">
    <source>
        <dbReference type="Google" id="ProtNLM"/>
    </source>
</evidence>
<dbReference type="InterPro" id="IPR036038">
    <property type="entry name" value="Aminotransferase-like"/>
</dbReference>
<organism evidence="9 10">
    <name type="scientific">Elliptochloris bilobata</name>
    <dbReference type="NCBI Taxonomy" id="381761"/>
    <lineage>
        <taxon>Eukaryota</taxon>
        <taxon>Viridiplantae</taxon>
        <taxon>Chlorophyta</taxon>
        <taxon>core chlorophytes</taxon>
        <taxon>Trebouxiophyceae</taxon>
        <taxon>Trebouxiophyceae incertae sedis</taxon>
        <taxon>Elliptochloris clade</taxon>
        <taxon>Elliptochloris</taxon>
    </lineage>
</organism>
<dbReference type="InterPro" id="IPR043131">
    <property type="entry name" value="BCAT-like_N"/>
</dbReference>
<keyword evidence="5" id="KW-0808">Transferase</keyword>
<keyword evidence="3" id="KW-0032">Aminotransferase</keyword>
<evidence type="ECO:0000256" key="2">
    <source>
        <dbReference type="ARBA" id="ARBA00009320"/>
    </source>
</evidence>
<dbReference type="GO" id="GO:0004084">
    <property type="term" value="F:branched-chain-amino-acid transaminase activity"/>
    <property type="evidence" value="ECO:0007669"/>
    <property type="project" value="InterPro"/>
</dbReference>
<dbReference type="InterPro" id="IPR043132">
    <property type="entry name" value="BCAT-like_C"/>
</dbReference>
<keyword evidence="10" id="KW-1185">Reference proteome</keyword>
<evidence type="ECO:0000256" key="8">
    <source>
        <dbReference type="PIRSR" id="PIRSR006468-1"/>
    </source>
</evidence>
<dbReference type="InterPro" id="IPR001544">
    <property type="entry name" value="Aminotrans_IV"/>
</dbReference>
<name>A0AAW1RRA6_9CHLO</name>
<dbReference type="Pfam" id="PF01063">
    <property type="entry name" value="Aminotran_4"/>
    <property type="match status" value="1"/>
</dbReference>
<dbReference type="InterPro" id="IPR033939">
    <property type="entry name" value="BCAT_family"/>
</dbReference>
<evidence type="ECO:0000256" key="3">
    <source>
        <dbReference type="ARBA" id="ARBA00022576"/>
    </source>
</evidence>
<dbReference type="GO" id="GO:0009082">
    <property type="term" value="P:branched-chain amino acid biosynthetic process"/>
    <property type="evidence" value="ECO:0007669"/>
    <property type="project" value="UniProtKB-KW"/>
</dbReference>
<evidence type="ECO:0000256" key="7">
    <source>
        <dbReference type="ARBA" id="ARBA00023304"/>
    </source>
</evidence>
<evidence type="ECO:0000256" key="6">
    <source>
        <dbReference type="ARBA" id="ARBA00022898"/>
    </source>
</evidence>